<keyword evidence="6 11" id="KW-0067">ATP-binding</keyword>
<dbReference type="Pfam" id="PF01061">
    <property type="entry name" value="ABC2_membrane"/>
    <property type="match status" value="1"/>
</dbReference>
<dbReference type="PANTHER" id="PTHR48041:SF139">
    <property type="entry name" value="PROTEIN SCARLET"/>
    <property type="match status" value="1"/>
</dbReference>
<dbReference type="AlphaFoldDB" id="A0A7H9SLB8"/>
<dbReference type="InterPro" id="IPR003593">
    <property type="entry name" value="AAA+_ATPase"/>
</dbReference>
<dbReference type="PANTHER" id="PTHR48041">
    <property type="entry name" value="ABC TRANSPORTER G FAMILY MEMBER 28"/>
    <property type="match status" value="1"/>
</dbReference>
<keyword evidence="7 9" id="KW-1133">Transmembrane helix</keyword>
<evidence type="ECO:0000259" key="10">
    <source>
        <dbReference type="PROSITE" id="PS50893"/>
    </source>
</evidence>
<sequence length="596" mass="68026">MIKGIVQPGEMLALMGSSGSGKTTLLNALNFSINDKMLVEGNIMLNGCEADPVKMSMVSCYIQQDDLFFGTLTVQEHLVFQAMLRMDKNLSRESKMKRVYQVLQEFNLERRANVKIGIPGRIKGISGGEKRRLAFASEVKKSIKLSDFILCVQDSKMAKSIIHSLKKLTDRGKTIICTIHQPSSETFAMFDKICLLSQTKVAFFGSREDGLEFFEKNLHLKCPPFTNPADFYIDSLGIDVNDMANSQAEILTYCDKFAKSEYNLSLSKKIESVKPEYFSSPPNYTSYRSSWREQMTFLLQRSFFNYIRNRKVVLNDIIMVFVTAILGGSIYYQTGEANSGKECKFDQKSIQNVSFALFYTITVSVIFSMLAAVMAFPNEIPIYYREHKSSVYRSDTYYLSKFLIELPVYLILPSIHATIIYYMAGFNCDKNSFSVFLLTDILISNAAFSLGHILSVSTSDANLAISLTSPFIAVQMLFSGFFLRRAVRTPKFLSYIRYGSIFNYGYDLLMLNQWENVNEIECEYDIELLCLTTGGSVLNEEKIRRKNKIVYIIMLLFLNILFRIIAYVILWTKGKRSNITYNRLLKKIKSKIAINV</sequence>
<dbReference type="Pfam" id="PF00005">
    <property type="entry name" value="ABC_tran"/>
    <property type="match status" value="1"/>
</dbReference>
<protein>
    <submittedName>
        <fullName evidence="11">ATP-binding cassette transporter subfamily G-like protein 8</fullName>
    </submittedName>
</protein>
<feature type="domain" description="ABC transporter" evidence="10">
    <location>
        <begin position="2"/>
        <end position="223"/>
    </location>
</feature>
<dbReference type="Pfam" id="PF19055">
    <property type="entry name" value="ABC2_membrane_7"/>
    <property type="match status" value="1"/>
</dbReference>
<dbReference type="InterPro" id="IPR013525">
    <property type="entry name" value="ABC2_TM"/>
</dbReference>
<dbReference type="SMART" id="SM00382">
    <property type="entry name" value="AAA"/>
    <property type="match status" value="1"/>
</dbReference>
<keyword evidence="4 9" id="KW-0812">Transmembrane</keyword>
<dbReference type="GO" id="GO:0005886">
    <property type="term" value="C:plasma membrane"/>
    <property type="evidence" value="ECO:0007669"/>
    <property type="project" value="TreeGrafter"/>
</dbReference>
<dbReference type="SUPFAM" id="SSF52540">
    <property type="entry name" value="P-loop containing nucleoside triphosphate hydrolases"/>
    <property type="match status" value="1"/>
</dbReference>
<evidence type="ECO:0000256" key="5">
    <source>
        <dbReference type="ARBA" id="ARBA00022741"/>
    </source>
</evidence>
<keyword evidence="5" id="KW-0547">Nucleotide-binding</keyword>
<evidence type="ECO:0000256" key="8">
    <source>
        <dbReference type="ARBA" id="ARBA00023136"/>
    </source>
</evidence>
<evidence type="ECO:0000256" key="2">
    <source>
        <dbReference type="ARBA" id="ARBA00005814"/>
    </source>
</evidence>
<reference evidence="11" key="2">
    <citation type="submission" date="2020-05" db="EMBL/GenBank/DDBJ databases">
        <authorList>
            <person name="Kang H.-M."/>
            <person name="Kim M.-S."/>
            <person name="Lee J.-S."/>
        </authorList>
    </citation>
    <scope>NUCLEOTIDE SEQUENCE</scope>
</reference>
<evidence type="ECO:0000256" key="4">
    <source>
        <dbReference type="ARBA" id="ARBA00022692"/>
    </source>
</evidence>
<evidence type="ECO:0000256" key="1">
    <source>
        <dbReference type="ARBA" id="ARBA00004141"/>
    </source>
</evidence>
<feature type="transmembrane region" description="Helical" evidence="9">
    <location>
        <begin position="312"/>
        <end position="332"/>
    </location>
</feature>
<comment type="similarity">
    <text evidence="2">Belongs to the ABC transporter superfamily. ABCG family. Eye pigment precursor importer (TC 3.A.1.204) subfamily.</text>
</comment>
<accession>A0A7H9SLB8</accession>
<dbReference type="InterPro" id="IPR017871">
    <property type="entry name" value="ABC_transporter-like_CS"/>
</dbReference>
<evidence type="ECO:0000313" key="11">
    <source>
        <dbReference type="EMBL" id="QNH67907.1"/>
    </source>
</evidence>
<dbReference type="InterPro" id="IPR027417">
    <property type="entry name" value="P-loop_NTPase"/>
</dbReference>
<dbReference type="EMBL" id="MT524852">
    <property type="protein sequence ID" value="QNH67907.1"/>
    <property type="molecule type" value="mRNA"/>
</dbReference>
<dbReference type="PROSITE" id="PS00211">
    <property type="entry name" value="ABC_TRANSPORTER_1"/>
    <property type="match status" value="1"/>
</dbReference>
<dbReference type="Gene3D" id="3.40.50.300">
    <property type="entry name" value="P-loop containing nucleotide triphosphate hydrolases"/>
    <property type="match status" value="1"/>
</dbReference>
<dbReference type="InterPro" id="IPR050352">
    <property type="entry name" value="ABCG_transporters"/>
</dbReference>
<feature type="transmembrane region" description="Helical" evidence="9">
    <location>
        <begin position="353"/>
        <end position="377"/>
    </location>
</feature>
<feature type="transmembrane region" description="Helical" evidence="9">
    <location>
        <begin position="549"/>
        <end position="570"/>
    </location>
</feature>
<name>A0A7H9SLB8_9BILA</name>
<feature type="transmembrane region" description="Helical" evidence="9">
    <location>
        <begin position="397"/>
        <end position="423"/>
    </location>
</feature>
<dbReference type="InterPro" id="IPR003439">
    <property type="entry name" value="ABC_transporter-like_ATP-bd"/>
</dbReference>
<dbReference type="InterPro" id="IPR043926">
    <property type="entry name" value="ABCG_dom"/>
</dbReference>
<evidence type="ECO:0000256" key="3">
    <source>
        <dbReference type="ARBA" id="ARBA00022448"/>
    </source>
</evidence>
<keyword evidence="8 9" id="KW-0472">Membrane</keyword>
<evidence type="ECO:0000256" key="7">
    <source>
        <dbReference type="ARBA" id="ARBA00022989"/>
    </source>
</evidence>
<keyword evidence="3" id="KW-0813">Transport</keyword>
<evidence type="ECO:0000256" key="9">
    <source>
        <dbReference type="SAM" id="Phobius"/>
    </source>
</evidence>
<feature type="transmembrane region" description="Helical" evidence="9">
    <location>
        <begin position="435"/>
        <end position="455"/>
    </location>
</feature>
<dbReference type="GO" id="GO:0140359">
    <property type="term" value="F:ABC-type transporter activity"/>
    <property type="evidence" value="ECO:0007669"/>
    <property type="project" value="InterPro"/>
</dbReference>
<proteinExistence type="evidence at transcript level"/>
<reference evidence="11" key="1">
    <citation type="journal article" date="2020" name="Comp. Biochem. Physiol. Part D Genomics Proteomics">
        <title>The genome of the marine monogonont rotifer Brachionus rotundiformis and insight into species-specific detoxification components in Brachionus spp.</title>
        <authorList>
            <person name="Kang H.M."/>
            <person name="Kim M.S."/>
            <person name="Choi B.S."/>
            <person name="Kim D.H."/>
            <person name="Kim H.J."/>
            <person name="Hwang U.K."/>
            <person name="Hagiwara A."/>
            <person name="Lee J.S."/>
        </authorList>
    </citation>
    <scope>NUCLEOTIDE SEQUENCE</scope>
</reference>
<comment type="subcellular location">
    <subcellularLocation>
        <location evidence="1">Membrane</location>
        <topology evidence="1">Multi-pass membrane protein</topology>
    </subcellularLocation>
</comment>
<dbReference type="PROSITE" id="PS50893">
    <property type="entry name" value="ABC_TRANSPORTER_2"/>
    <property type="match status" value="1"/>
</dbReference>
<dbReference type="GO" id="GO:0005524">
    <property type="term" value="F:ATP binding"/>
    <property type="evidence" value="ECO:0007669"/>
    <property type="project" value="UniProtKB-KW"/>
</dbReference>
<feature type="transmembrane region" description="Helical" evidence="9">
    <location>
        <begin position="461"/>
        <end position="483"/>
    </location>
</feature>
<evidence type="ECO:0000256" key="6">
    <source>
        <dbReference type="ARBA" id="ARBA00022840"/>
    </source>
</evidence>
<dbReference type="GO" id="GO:0016887">
    <property type="term" value="F:ATP hydrolysis activity"/>
    <property type="evidence" value="ECO:0007669"/>
    <property type="project" value="InterPro"/>
</dbReference>
<organism evidence="11">
    <name type="scientific">Brachionus rotundiformis</name>
    <dbReference type="NCBI Taxonomy" id="96890"/>
    <lineage>
        <taxon>Eukaryota</taxon>
        <taxon>Metazoa</taxon>
        <taxon>Spiralia</taxon>
        <taxon>Gnathifera</taxon>
        <taxon>Rotifera</taxon>
        <taxon>Eurotatoria</taxon>
        <taxon>Monogononta</taxon>
        <taxon>Pseudotrocha</taxon>
        <taxon>Ploima</taxon>
        <taxon>Brachionidae</taxon>
        <taxon>Brachionus</taxon>
    </lineage>
</organism>